<dbReference type="Proteomes" id="UP000236454">
    <property type="component" value="Unassembled WGS sequence"/>
</dbReference>
<name>A0A1I6YEB8_9FLAO</name>
<reference evidence="1 2" key="1">
    <citation type="submission" date="2016-10" db="EMBL/GenBank/DDBJ databases">
        <authorList>
            <person name="de Groot N.N."/>
        </authorList>
    </citation>
    <scope>NUCLEOTIDE SEQUENCE [LARGE SCALE GENOMIC DNA]</scope>
    <source>
        <strain evidence="1 2">CGMCC 1.7005</strain>
    </source>
</reference>
<dbReference type="Gene3D" id="3.20.160.10">
    <property type="entry name" value="vpa0580 domain like"/>
    <property type="match status" value="1"/>
</dbReference>
<dbReference type="AlphaFoldDB" id="A0A1I6YEB8"/>
<organism evidence="1 2">
    <name type="scientific">Lishizhenia tianjinensis</name>
    <dbReference type="NCBI Taxonomy" id="477690"/>
    <lineage>
        <taxon>Bacteria</taxon>
        <taxon>Pseudomonadati</taxon>
        <taxon>Bacteroidota</taxon>
        <taxon>Flavobacteriia</taxon>
        <taxon>Flavobacteriales</taxon>
        <taxon>Crocinitomicaceae</taxon>
        <taxon>Lishizhenia</taxon>
    </lineage>
</organism>
<gene>
    <name evidence="1" type="ORF">SAMN05216474_0846</name>
</gene>
<dbReference type="Pfam" id="PF08888">
    <property type="entry name" value="HopJ"/>
    <property type="match status" value="1"/>
</dbReference>
<keyword evidence="2" id="KW-1185">Reference proteome</keyword>
<sequence>MTFTQYLEKLKNHPTEVSFEETIALIDSNYNFTPNAFTNGTLENEVGQNNGSCKIFAFGKLNNLTKDETLACFGKFYFEEVLNDPEGTGHQNIRNFMLHGWEGIRFKGEALTAM</sequence>
<dbReference type="InterPro" id="IPR014984">
    <property type="entry name" value="HopJ"/>
</dbReference>
<dbReference type="STRING" id="477690.SAMN05216474_0846"/>
<dbReference type="InterPro" id="IPR038604">
    <property type="entry name" value="HopJ_sf"/>
</dbReference>
<dbReference type="RefSeq" id="WP_090246680.1">
    <property type="nucleotide sequence ID" value="NZ_FPAS01000001.1"/>
</dbReference>
<dbReference type="EMBL" id="FPAS01000001">
    <property type="protein sequence ID" value="SFT48869.1"/>
    <property type="molecule type" value="Genomic_DNA"/>
</dbReference>
<accession>A0A1I6YEB8</accession>
<protein>
    <submittedName>
        <fullName evidence="1">HopJ type III effector protein</fullName>
    </submittedName>
</protein>
<dbReference type="OrthoDB" id="9790826at2"/>
<proteinExistence type="predicted"/>
<evidence type="ECO:0000313" key="2">
    <source>
        <dbReference type="Proteomes" id="UP000236454"/>
    </source>
</evidence>
<evidence type="ECO:0000313" key="1">
    <source>
        <dbReference type="EMBL" id="SFT48869.1"/>
    </source>
</evidence>